<sequence length="192" mass="21249">MFKQSAVMSLVAALSIIAIIVYFAGGSLSIEQKQMFFWDMVIKALGGFAALAGAWLAFSKYLHEKAIENQAAMIEAKKPFSAKRQEVYYDLVSTTSRIANRGKDDPIRKTAEENFWWLFWGGVPMVADLEVGGAVNRFENVLSFHPHDGEQLRNGSMDIAKACRNSLGFVDMAGVDFANSPNRQDSAPRSES</sequence>
<name>A0AAE5C0A4_9HYPH</name>
<feature type="transmembrane region" description="Helical" evidence="1">
    <location>
        <begin position="6"/>
        <end position="24"/>
    </location>
</feature>
<dbReference type="Proteomes" id="UP000661163">
    <property type="component" value="Unassembled WGS sequence"/>
</dbReference>
<evidence type="ECO:0000256" key="1">
    <source>
        <dbReference type="SAM" id="Phobius"/>
    </source>
</evidence>
<gene>
    <name evidence="2" type="ORF">GR217_02605</name>
</gene>
<dbReference type="AlphaFoldDB" id="A0AAE5C0A4"/>
<reference evidence="2 3" key="1">
    <citation type="submission" date="2019-12" db="EMBL/GenBank/DDBJ databases">
        <title>Rhizobium genotypes associated with high levels of biological nitrogen fixation by grain legumes in a temperate-maritime cropping system.</title>
        <authorList>
            <person name="Maluk M."/>
            <person name="Francesc Ferrando Molina F."/>
            <person name="Lopez Del Egido L."/>
            <person name="Lafos M."/>
            <person name="Langarica-Fuentes A."/>
            <person name="Gebre Yohannes G."/>
            <person name="Young M.W."/>
            <person name="Martin P."/>
            <person name="Gantlett R."/>
            <person name="Kenicer G."/>
            <person name="Hawes C."/>
            <person name="Begg G.S."/>
            <person name="Quilliam R.S."/>
            <person name="Squire G.R."/>
            <person name="Poole P.S."/>
            <person name="Young P.W."/>
            <person name="Iannetta P.M."/>
            <person name="James E.K."/>
        </authorList>
    </citation>
    <scope>NUCLEOTIDE SEQUENCE [LARGE SCALE GENOMIC DNA]</scope>
    <source>
        <strain evidence="2 3">JHI985</strain>
    </source>
</reference>
<evidence type="ECO:0000313" key="3">
    <source>
        <dbReference type="Proteomes" id="UP000661163"/>
    </source>
</evidence>
<protein>
    <submittedName>
        <fullName evidence="2">Uncharacterized protein</fullName>
    </submittedName>
</protein>
<dbReference type="RefSeq" id="WP_130663084.1">
    <property type="nucleotide sequence ID" value="NZ_SILB01000004.1"/>
</dbReference>
<proteinExistence type="predicted"/>
<keyword evidence="1" id="KW-0472">Membrane</keyword>
<evidence type="ECO:0000313" key="2">
    <source>
        <dbReference type="EMBL" id="NEI46590.1"/>
    </source>
</evidence>
<dbReference type="EMBL" id="WUFC01000001">
    <property type="protein sequence ID" value="NEI46590.1"/>
    <property type="molecule type" value="Genomic_DNA"/>
</dbReference>
<keyword evidence="1" id="KW-0812">Transmembrane</keyword>
<feature type="transmembrane region" description="Helical" evidence="1">
    <location>
        <begin position="36"/>
        <end position="58"/>
    </location>
</feature>
<accession>A0AAE5C0A4</accession>
<keyword evidence="1" id="KW-1133">Transmembrane helix</keyword>
<organism evidence="2 3">
    <name type="scientific">Rhizobium ruizarguesonis</name>
    <dbReference type="NCBI Taxonomy" id="2081791"/>
    <lineage>
        <taxon>Bacteria</taxon>
        <taxon>Pseudomonadati</taxon>
        <taxon>Pseudomonadota</taxon>
        <taxon>Alphaproteobacteria</taxon>
        <taxon>Hyphomicrobiales</taxon>
        <taxon>Rhizobiaceae</taxon>
        <taxon>Rhizobium/Agrobacterium group</taxon>
        <taxon>Rhizobium</taxon>
    </lineage>
</organism>
<comment type="caution">
    <text evidence="2">The sequence shown here is derived from an EMBL/GenBank/DDBJ whole genome shotgun (WGS) entry which is preliminary data.</text>
</comment>